<evidence type="ECO:0000256" key="1">
    <source>
        <dbReference type="SAM" id="Phobius"/>
    </source>
</evidence>
<dbReference type="EMBL" id="FTOP01000004">
    <property type="protein sequence ID" value="SIS76739.1"/>
    <property type="molecule type" value="Genomic_DNA"/>
</dbReference>
<feature type="transmembrane region" description="Helical" evidence="1">
    <location>
        <begin position="6"/>
        <end position="24"/>
    </location>
</feature>
<keyword evidence="1" id="KW-1133">Transmembrane helix</keyword>
<feature type="transmembrane region" description="Helical" evidence="1">
    <location>
        <begin position="63"/>
        <end position="81"/>
    </location>
</feature>
<keyword evidence="1" id="KW-0472">Membrane</keyword>
<keyword evidence="1" id="KW-0812">Transmembrane</keyword>
<name>A0A1N7LSI4_9BACT</name>
<dbReference type="Pfam" id="PF13644">
    <property type="entry name" value="DKNYY"/>
    <property type="match status" value="1"/>
</dbReference>
<protein>
    <submittedName>
        <fullName evidence="2">DKNYY family protein</fullName>
    </submittedName>
</protein>
<dbReference type="STRING" id="529505.SAMN05421761_10479"/>
<gene>
    <name evidence="2" type="ORF">SAMN05421761_10479</name>
</gene>
<keyword evidence="3" id="KW-1185">Reference proteome</keyword>
<dbReference type="Proteomes" id="UP000186026">
    <property type="component" value="Unassembled WGS sequence"/>
</dbReference>
<reference evidence="3" key="1">
    <citation type="submission" date="2017-01" db="EMBL/GenBank/DDBJ databases">
        <authorList>
            <person name="Varghese N."/>
            <person name="Submissions S."/>
        </authorList>
    </citation>
    <scope>NUCLEOTIDE SEQUENCE [LARGE SCALE GENOMIC DNA]</scope>
    <source>
        <strain evidence="3">DSM 46698</strain>
    </source>
</reference>
<proteinExistence type="predicted"/>
<evidence type="ECO:0000313" key="2">
    <source>
        <dbReference type="EMBL" id="SIS76739.1"/>
    </source>
</evidence>
<feature type="transmembrane region" description="Helical" evidence="1">
    <location>
        <begin position="31"/>
        <end position="51"/>
    </location>
</feature>
<accession>A0A1N7LSI4</accession>
<organism evidence="2 3">
    <name type="scientific">Belliella pelovolcani</name>
    <dbReference type="NCBI Taxonomy" id="529505"/>
    <lineage>
        <taxon>Bacteria</taxon>
        <taxon>Pseudomonadati</taxon>
        <taxon>Bacteroidota</taxon>
        <taxon>Cytophagia</taxon>
        <taxon>Cytophagales</taxon>
        <taxon>Cyclobacteriaceae</taxon>
        <taxon>Belliella</taxon>
    </lineage>
</organism>
<sequence>MNWIILIPTLFWPLIFYMSIFFFDDPNANPMLVWLLFFGVNLYPLYLFLFFELNARLYKKYNLVGYALPILMISSLSYFFIDQYNSSQKFKKDRILENQKRKEAGYIGFCNTYKIKDNAVFYRDTIFKADPLTFEYLGCHYGKDNETAFKGKERIKNSHSETFKIVDSQWQKDKNRYYYQGQALENIEYETFEILDLGYSKDKYRVYYKTSVLEDAESDSFIINRMNGIGSDGQNEFKNGKKITTTNSVYEK</sequence>
<dbReference type="AlphaFoldDB" id="A0A1N7LSI4"/>
<evidence type="ECO:0000313" key="3">
    <source>
        <dbReference type="Proteomes" id="UP000186026"/>
    </source>
</evidence>
<dbReference type="InterPro" id="IPR027375">
    <property type="entry name" value="DKNYY"/>
</dbReference>